<evidence type="ECO:0000313" key="1">
    <source>
        <dbReference type="EMBL" id="KAH9302976.1"/>
    </source>
</evidence>
<name>A0AA38CKH3_TAXCH</name>
<protein>
    <submittedName>
        <fullName evidence="1">Uncharacterized protein</fullName>
    </submittedName>
</protein>
<feature type="non-terminal residue" evidence="1">
    <location>
        <position position="93"/>
    </location>
</feature>
<dbReference type="Proteomes" id="UP000824469">
    <property type="component" value="Unassembled WGS sequence"/>
</dbReference>
<dbReference type="EMBL" id="JAHRHJ020000009">
    <property type="protein sequence ID" value="KAH9302976.1"/>
    <property type="molecule type" value="Genomic_DNA"/>
</dbReference>
<reference evidence="1 2" key="1">
    <citation type="journal article" date="2021" name="Nat. Plants">
        <title>The Taxus genome provides insights into paclitaxel biosynthesis.</title>
        <authorList>
            <person name="Xiong X."/>
            <person name="Gou J."/>
            <person name="Liao Q."/>
            <person name="Li Y."/>
            <person name="Zhou Q."/>
            <person name="Bi G."/>
            <person name="Li C."/>
            <person name="Du R."/>
            <person name="Wang X."/>
            <person name="Sun T."/>
            <person name="Guo L."/>
            <person name="Liang H."/>
            <person name="Lu P."/>
            <person name="Wu Y."/>
            <person name="Zhang Z."/>
            <person name="Ro D.K."/>
            <person name="Shang Y."/>
            <person name="Huang S."/>
            <person name="Yan J."/>
        </authorList>
    </citation>
    <scope>NUCLEOTIDE SEQUENCE [LARGE SCALE GENOMIC DNA]</scope>
    <source>
        <strain evidence="1">Ta-2019</strain>
    </source>
</reference>
<proteinExistence type="predicted"/>
<accession>A0AA38CKH3</accession>
<organism evidence="1 2">
    <name type="scientific">Taxus chinensis</name>
    <name type="common">Chinese yew</name>
    <name type="synonym">Taxus wallichiana var. chinensis</name>
    <dbReference type="NCBI Taxonomy" id="29808"/>
    <lineage>
        <taxon>Eukaryota</taxon>
        <taxon>Viridiplantae</taxon>
        <taxon>Streptophyta</taxon>
        <taxon>Embryophyta</taxon>
        <taxon>Tracheophyta</taxon>
        <taxon>Spermatophyta</taxon>
        <taxon>Pinopsida</taxon>
        <taxon>Pinidae</taxon>
        <taxon>Conifers II</taxon>
        <taxon>Cupressales</taxon>
        <taxon>Taxaceae</taxon>
        <taxon>Taxus</taxon>
    </lineage>
</organism>
<keyword evidence="2" id="KW-1185">Reference proteome</keyword>
<gene>
    <name evidence="1" type="ORF">KI387_014559</name>
</gene>
<evidence type="ECO:0000313" key="2">
    <source>
        <dbReference type="Proteomes" id="UP000824469"/>
    </source>
</evidence>
<dbReference type="AlphaFoldDB" id="A0AA38CKH3"/>
<sequence>ERSLEPGNLTMYQSGGLLKHRSTNALDDRRCTPIYKLLCYPSNTKGLAKSVYEESINKPGKFDLRLKFVITEAYFVGGADRNVYHNKYMGFTN</sequence>
<feature type="non-terminal residue" evidence="1">
    <location>
        <position position="1"/>
    </location>
</feature>
<comment type="caution">
    <text evidence="1">The sequence shown here is derived from an EMBL/GenBank/DDBJ whole genome shotgun (WGS) entry which is preliminary data.</text>
</comment>